<comment type="caution">
    <text evidence="2">The sequence shown here is derived from an EMBL/GenBank/DDBJ whole genome shotgun (WGS) entry which is preliminary data.</text>
</comment>
<name>A0ABW5RDA7_9BACL</name>
<feature type="region of interest" description="Disordered" evidence="1">
    <location>
        <begin position="86"/>
        <end position="107"/>
    </location>
</feature>
<dbReference type="RefSeq" id="WP_379930592.1">
    <property type="nucleotide sequence ID" value="NZ_JBHUMM010000043.1"/>
</dbReference>
<protein>
    <submittedName>
        <fullName evidence="2">Uncharacterized protein</fullName>
    </submittedName>
</protein>
<accession>A0ABW5RDA7</accession>
<proteinExistence type="predicted"/>
<evidence type="ECO:0000313" key="2">
    <source>
        <dbReference type="EMBL" id="MFD2673036.1"/>
    </source>
</evidence>
<evidence type="ECO:0000256" key="1">
    <source>
        <dbReference type="SAM" id="MobiDB-lite"/>
    </source>
</evidence>
<sequence length="107" mass="12366">MLEEYPLSSVIVHFQGNEEWLTFEKADLKVNTEWNVSSWFVDLVHIQNEDLLAQIRRHSSNEVEIQMETRNGHTLRGSGYFYPSTQHNHGSIRGEDQLAGLNQILPS</sequence>
<keyword evidence="3" id="KW-1185">Reference proteome</keyword>
<organism evidence="2 3">
    <name type="scientific">Marinicrinis sediminis</name>
    <dbReference type="NCBI Taxonomy" id="1652465"/>
    <lineage>
        <taxon>Bacteria</taxon>
        <taxon>Bacillati</taxon>
        <taxon>Bacillota</taxon>
        <taxon>Bacilli</taxon>
        <taxon>Bacillales</taxon>
        <taxon>Paenibacillaceae</taxon>
    </lineage>
</organism>
<evidence type="ECO:0000313" key="3">
    <source>
        <dbReference type="Proteomes" id="UP001597497"/>
    </source>
</evidence>
<gene>
    <name evidence="2" type="ORF">ACFSUC_15810</name>
</gene>
<dbReference type="EMBL" id="JBHUMM010000043">
    <property type="protein sequence ID" value="MFD2673036.1"/>
    <property type="molecule type" value="Genomic_DNA"/>
</dbReference>
<dbReference type="Proteomes" id="UP001597497">
    <property type="component" value="Unassembled WGS sequence"/>
</dbReference>
<reference evidence="3" key="1">
    <citation type="journal article" date="2019" name="Int. J. Syst. Evol. Microbiol.">
        <title>The Global Catalogue of Microorganisms (GCM) 10K type strain sequencing project: providing services to taxonomists for standard genome sequencing and annotation.</title>
        <authorList>
            <consortium name="The Broad Institute Genomics Platform"/>
            <consortium name="The Broad Institute Genome Sequencing Center for Infectious Disease"/>
            <person name="Wu L."/>
            <person name="Ma J."/>
        </authorList>
    </citation>
    <scope>NUCLEOTIDE SEQUENCE [LARGE SCALE GENOMIC DNA]</scope>
    <source>
        <strain evidence="3">KCTC 33676</strain>
    </source>
</reference>